<dbReference type="SUPFAM" id="SSF48452">
    <property type="entry name" value="TPR-like"/>
    <property type="match status" value="1"/>
</dbReference>
<evidence type="ECO:0000313" key="8">
    <source>
        <dbReference type="EMBL" id="KAJ9159628.1"/>
    </source>
</evidence>
<sequence>MMAGESSSRKMGFPNDYGFTDILFSWSLEDIFNENLFQADKIPESFESVKHYFESYLLPLLEETRAQLHSSMEIISEAPFAEVVSFSECKPHDKLLYDVKVDHWRNRFNDRGKEPYNTLPGDIVVLANAKPETFSDLQRVGRTWAFAMVTNITEDENEDASTSTYFKVQASKRVEVREGLQNSLVVIFLINATTNKRIWNALHMHGNLNIIKGFLSADSVVRENCALCSVRKNEIWDAKFAMNLSSMLNDSQTEAVLASLDKMQCNHKCSVELIWGPPGTGKTKTVSILLFNLLKMKCRTLTCAPTNVAVMEVATRVLKLAIESHEKHSEADALIYSAGDILLFGNKERLKVNSEIEEIYLDYRVERLIECFAPLTGWWHCLTSTIDFFEDCVSQYNVFLENELIKEKDRNLESENKEKKFSSKTEVEFEGNKSFLDFVRERFKSTALPLKKCLLSLCTHISESYILKHNRQNITSLVGLLDSFDSLLSRDDVISEDIEEVFACPELVEDYSQGFSDILLMLCLRRRDCLSLLKSLRNSLRELNLPSAMNKRSIVKFCFEKASLIFCTASSSYKLHSLAIEPLNLLVIDEAAQLKECESAIPLKIPGIRHAILIGDECQLPAMVESKASDKSGFGRSLFERLSSLGHPKHLLNMQYRMHPFISCFPNSKFYFNEILDAPNVVGKSYEKHYLPGPMFGPYSFINVFDGREELDDVGRSRRNMVEVAIVSKLVQSLHKAWNGSKQKLRIGVISPYVAQVTAIREKIGHKYENINGFSVKVKSVDGFQGGEEDVIIISTVRANRDGRIGFMSNPRRVNVAITRARHCLWILGNERTLTNSESIWKELVCDAKKRHCFFSADEDKQLAKTILEVKKEFDQLDDLLNGDSVFFKSARWKVLFSENFKRSFGKLASIRTKTSTLNLLLRLSSGWRPKKRNVDFICDSLNILKQFKVEGLYVICSIDIQKEKRYTQVLKVWDILPVEEIPRLVKRLNGIFQRYTDDFISCCNEKFLEGGLEVPKTWSTSFDIVQFKSLVNNEGGSNLSSNDKCYVENSKVSDSLLLMKFYPLSRVVVSHLLSDPDGLELELPFEVTDEEREIILFQKSSFILGRSGTGKTTVLTMKLFKKEQLFHMAVEGYGEESDNTSKYAFQRIDVDDDIKNVENSDGEAKNAVLRQLFVTVSPKLCYAVKHQVSQLKRFASGGKYSAGCIPADKEDIDDAAQFKDIPDSLIDIPPELYPLVITFNKFLMMLDGTIGNSYFEKFPDLRQLLHGKMGSSGSIAMQTFIRTREVNYEKFCSNYWPHFNAKFTKKLDSSRVFTEIMSQIKGGLKAGESSDGRLSREDYIMLSEGRISTLSKKQRETIYDAFEDYEKMKKANGDFDLADLVNDLHHRLKNENYLGNMMDFVYIDEVQDLTMRQVALFKHISKNVSEGFVFSGDTAQTIARGIDFRFEDIRSLFYNEFVLGSRSEGNERMKEKGQLSKIFHLKQNFRTHAGVLKLAQSVIDLLYRFFRPFIDVLDHETSQIFGEAPILIESGNDENAIVTIFGNNGNMGGSFVGFGAEQVILVRDDSARKETCNYVGKQALVLTIVECKGLEFQDVLLYNFFGSSPLKNKWRVIYEYMKEQNLLDASSPSVPSFNPGKHNVLCSELKQLYVAITRTRQRLWICENTEEFSKPMFDYWRKKALVQVRQLDDSLALAMQVASSPEEWKSQGYKLLCLGNYEMATMCFERAGDEYGEKLAKASGLRAAAEKMQASNPEMASTARRQAAEIFEAIGKAEYAAECFFMLKEYERAGKIYLKCGDFALEKAGECFYLAGCYKFAAEVYAKGNHFSKCLSACTEGKLFDVGLQYIQYWKQHVTEDSYMVKRSEEMDKIEREFLESCALHYHELNDNRAMMKYVRAFDSIASIRTFLENLGCLDELLLFEEESGNFLEAAKIAKQKGELLHEADLLGKAGHFKDASLLILWYVFASSLWSFGSKGWPLKEFTEKVELLTKAKSLAKNDSRQYYEFVHMEAGILLNNQCSLSTMKQHLNASQGQKSIRGEILSARKILDAHLNLNASKYEWENDMVLDLTRFSENKISKNQVCIETLVYFWNFWKDNIGKIFEYLRSLETQDASEFRSYGEFCLNYLGVRRQFNILNAIYILMIPDAYWVKKMDTRFMQNNGKFNSLGVHQFMSAAQSYWSAELLSVGLDVLIKLEALYILSVKNSFSFFCQSRALNHIYEIAKFLFNSEFLDRRHSDNKALLKFIGLSYEHLFGCIYPLDWKESLKKNMISMRRTNSFRNLIKEVASEAVSVNNELSYGQLGRISLAILGSGKPCDELYKKIVDGLRWNASWMALMEDLCLNSGFGVLPDNNTEIPLDQLPLKLKLHGALVDTYNANWRKENDYVSPGDFLYLVERQLILLSYSRGFFLTTKSSFTEWLIYLECDGSQTSSSVELAPQSANGILGFLANIVRQLLCNKMDMMEWIRKCHTNAKDCYAFVILRLVVIACLLSLNYGLCRDLLFELLGMNYITDQLPRQFYNALQNRWKKRKFLNASADLNVLADAFQKIGNPLVIVSLDKSCPQYSSPNAIFLDMVGQSKEDMFTILFPHTSKANENNKENVALDTTSPCKGVASPDGYDHGKGSSLNEENLPCPPGELWEILGALKSMNQGEDKSTRANDQKIKTNIGKIIHFLSTALNGCLQKGAPDNENGSLYGEAAILLEELKQLFAALDMSGPELENDISRIEELVSKLESRRPRLENFINQKMLQQDESLGKEASDDSKFDENVNNEVMNSESSDKGKINDSQATVASGNEGSSCHAENKGSKKKPKRKAGKGKGGRKNK</sequence>
<keyword evidence="1 5" id="KW-0547">Nucleotide-binding</keyword>
<evidence type="ECO:0000313" key="9">
    <source>
        <dbReference type="Proteomes" id="UP001174677"/>
    </source>
</evidence>
<dbReference type="EMBL" id="JARPOI010000014">
    <property type="protein sequence ID" value="KAJ9159628.1"/>
    <property type="molecule type" value="Genomic_DNA"/>
</dbReference>
<evidence type="ECO:0000256" key="3">
    <source>
        <dbReference type="ARBA" id="ARBA00022806"/>
    </source>
</evidence>
<dbReference type="InterPro" id="IPR011990">
    <property type="entry name" value="TPR-like_helical_dom_sf"/>
</dbReference>
<dbReference type="Pfam" id="PF13087">
    <property type="entry name" value="AAA_12"/>
    <property type="match status" value="1"/>
</dbReference>
<keyword evidence="3 5" id="KW-0347">Helicase</keyword>
<comment type="caution">
    <text evidence="8">The sequence shown here is derived from an EMBL/GenBank/DDBJ whole genome shotgun (WGS) entry which is preliminary data.</text>
</comment>
<dbReference type="SUPFAM" id="SSF52540">
    <property type="entry name" value="P-loop containing nucleoside triphosphate hydrolases"/>
    <property type="match status" value="2"/>
</dbReference>
<accession>A0ABQ9L6B8</accession>
<reference evidence="8" key="1">
    <citation type="journal article" date="2023" name="Plant Biotechnol. J.">
        <title>Chromosome-level wild Hevea brasiliensis genome provides new tools for genomic-assisted breeding and valuable loci to elevate rubber yield.</title>
        <authorList>
            <person name="Cheng H."/>
            <person name="Song X."/>
            <person name="Hu Y."/>
            <person name="Wu T."/>
            <person name="Yang Q."/>
            <person name="An Z."/>
            <person name="Feng S."/>
            <person name="Deng Z."/>
            <person name="Wu W."/>
            <person name="Zeng X."/>
            <person name="Tu M."/>
            <person name="Wang X."/>
            <person name="Huang H."/>
        </authorList>
    </citation>
    <scope>NUCLEOTIDE SEQUENCE</scope>
    <source>
        <strain evidence="8">MT/VB/25A 57/8</strain>
    </source>
</reference>
<feature type="compositionally biased region" description="Basic and acidic residues" evidence="6">
    <location>
        <begin position="2756"/>
        <end position="2769"/>
    </location>
</feature>
<keyword evidence="9" id="KW-1185">Reference proteome</keyword>
<proteinExistence type="predicted"/>
<dbReference type="InterPro" id="IPR041677">
    <property type="entry name" value="DNA2/NAM7_AAA_11"/>
</dbReference>
<evidence type="ECO:0000259" key="7">
    <source>
        <dbReference type="PROSITE" id="PS51198"/>
    </source>
</evidence>
<gene>
    <name evidence="8" type="ORF">P3X46_025121</name>
</gene>
<evidence type="ECO:0000256" key="6">
    <source>
        <dbReference type="SAM" id="MobiDB-lite"/>
    </source>
</evidence>
<dbReference type="InterPro" id="IPR027417">
    <property type="entry name" value="P-loop_NTPase"/>
</dbReference>
<evidence type="ECO:0000256" key="5">
    <source>
        <dbReference type="PROSITE-ProRule" id="PRU00560"/>
    </source>
</evidence>
<name>A0ABQ9L6B8_HEVBR</name>
<feature type="compositionally biased region" description="Basic residues" evidence="6">
    <location>
        <begin position="2809"/>
        <end position="2827"/>
    </location>
</feature>
<dbReference type="PANTHER" id="PTHR21529">
    <property type="entry name" value="MAMMARY TURMOR VIRUS RECEPTOR HOMOLOG 1, 2 MTVR1, 2"/>
    <property type="match status" value="1"/>
</dbReference>
<organism evidence="8 9">
    <name type="scientific">Hevea brasiliensis</name>
    <name type="common">Para rubber tree</name>
    <name type="synonym">Siphonia brasiliensis</name>
    <dbReference type="NCBI Taxonomy" id="3981"/>
    <lineage>
        <taxon>Eukaryota</taxon>
        <taxon>Viridiplantae</taxon>
        <taxon>Streptophyta</taxon>
        <taxon>Embryophyta</taxon>
        <taxon>Tracheophyta</taxon>
        <taxon>Spermatophyta</taxon>
        <taxon>Magnoliopsida</taxon>
        <taxon>eudicotyledons</taxon>
        <taxon>Gunneridae</taxon>
        <taxon>Pentapetalae</taxon>
        <taxon>rosids</taxon>
        <taxon>fabids</taxon>
        <taxon>Malpighiales</taxon>
        <taxon>Euphorbiaceae</taxon>
        <taxon>Crotonoideae</taxon>
        <taxon>Micrandreae</taxon>
        <taxon>Hevea</taxon>
    </lineage>
</organism>
<dbReference type="Proteomes" id="UP001174677">
    <property type="component" value="Chromosome 14"/>
</dbReference>
<dbReference type="Pfam" id="PF20073">
    <property type="entry name" value="DUF6469"/>
    <property type="match status" value="1"/>
</dbReference>
<dbReference type="InterPro" id="IPR045529">
    <property type="entry name" value="DUF6469"/>
</dbReference>
<feature type="region of interest" description="Disordered" evidence="6">
    <location>
        <begin position="2749"/>
        <end position="2827"/>
    </location>
</feature>
<dbReference type="InterPro" id="IPR039904">
    <property type="entry name" value="TRANK1"/>
</dbReference>
<dbReference type="PROSITE" id="PS51198">
    <property type="entry name" value="UVRD_HELICASE_ATP_BIND"/>
    <property type="match status" value="1"/>
</dbReference>
<feature type="binding site" evidence="5">
    <location>
        <begin position="1106"/>
        <end position="1113"/>
    </location>
    <ligand>
        <name>ATP</name>
        <dbReference type="ChEBI" id="CHEBI:30616"/>
    </ligand>
</feature>
<dbReference type="Pfam" id="PF13086">
    <property type="entry name" value="AAA_11"/>
    <property type="match status" value="1"/>
</dbReference>
<evidence type="ECO:0000256" key="2">
    <source>
        <dbReference type="ARBA" id="ARBA00022801"/>
    </source>
</evidence>
<dbReference type="CDD" id="cd18808">
    <property type="entry name" value="SF1_C_Upf1"/>
    <property type="match status" value="1"/>
</dbReference>
<dbReference type="InterPro" id="IPR014016">
    <property type="entry name" value="UvrD-like_ATP-bd"/>
</dbReference>
<dbReference type="Pfam" id="PF00580">
    <property type="entry name" value="UvrD-helicase"/>
    <property type="match status" value="1"/>
</dbReference>
<evidence type="ECO:0000256" key="1">
    <source>
        <dbReference type="ARBA" id="ARBA00022741"/>
    </source>
</evidence>
<keyword evidence="2 5" id="KW-0378">Hydrolase</keyword>
<protein>
    <recommendedName>
        <fullName evidence="7">UvrD-like helicase ATP-binding domain-containing protein</fullName>
    </recommendedName>
</protein>
<feature type="domain" description="UvrD-like helicase ATP-binding" evidence="7">
    <location>
        <begin position="1085"/>
        <end position="1489"/>
    </location>
</feature>
<dbReference type="PANTHER" id="PTHR21529:SF4">
    <property type="entry name" value="TPR AND ANKYRIN REPEAT-CONTAINING PROTEIN 1"/>
    <property type="match status" value="1"/>
</dbReference>
<keyword evidence="4 5" id="KW-0067">ATP-binding</keyword>
<dbReference type="InterPro" id="IPR041679">
    <property type="entry name" value="DNA2/NAM7-like_C"/>
</dbReference>
<dbReference type="InterPro" id="IPR047187">
    <property type="entry name" value="SF1_C_Upf1"/>
</dbReference>
<feature type="compositionally biased region" description="Low complexity" evidence="6">
    <location>
        <begin position="2770"/>
        <end position="2779"/>
    </location>
</feature>
<dbReference type="Gene3D" id="3.40.50.300">
    <property type="entry name" value="P-loop containing nucleotide triphosphate hydrolases"/>
    <property type="match status" value="4"/>
</dbReference>
<feature type="compositionally biased region" description="Polar residues" evidence="6">
    <location>
        <begin position="2787"/>
        <end position="2800"/>
    </location>
</feature>
<evidence type="ECO:0000256" key="4">
    <source>
        <dbReference type="ARBA" id="ARBA00022840"/>
    </source>
</evidence>